<comment type="caution">
    <text evidence="2">The sequence shown here is derived from an EMBL/GenBank/DDBJ whole genome shotgun (WGS) entry which is preliminary data.</text>
</comment>
<reference evidence="2 3" key="1">
    <citation type="submission" date="2020-07" db="EMBL/GenBank/DDBJ databases">
        <title>Sequencing the genomes of 1000 actinobacteria strains.</title>
        <authorList>
            <person name="Klenk H.-P."/>
        </authorList>
    </citation>
    <scope>NUCLEOTIDE SEQUENCE [LARGE SCALE GENOMIC DNA]</scope>
    <source>
        <strain evidence="2 3">DSM 18448</strain>
    </source>
</reference>
<dbReference type="Pfam" id="PF11716">
    <property type="entry name" value="MDMPI_N"/>
    <property type="match status" value="1"/>
</dbReference>
<name>A0A852ZE84_9ACTN</name>
<evidence type="ECO:0000313" key="2">
    <source>
        <dbReference type="EMBL" id="NYH91214.1"/>
    </source>
</evidence>
<dbReference type="InterPro" id="IPR034660">
    <property type="entry name" value="DinB/YfiT-like"/>
</dbReference>
<dbReference type="SUPFAM" id="SSF109854">
    <property type="entry name" value="DinB/YfiT-like putative metalloenzymes"/>
    <property type="match status" value="1"/>
</dbReference>
<dbReference type="GO" id="GO:0046872">
    <property type="term" value="F:metal ion binding"/>
    <property type="evidence" value="ECO:0007669"/>
    <property type="project" value="InterPro"/>
</dbReference>
<dbReference type="RefSeq" id="WP_179788823.1">
    <property type="nucleotide sequence ID" value="NZ_BAAARR010000023.1"/>
</dbReference>
<dbReference type="Proteomes" id="UP000579605">
    <property type="component" value="Unassembled WGS sequence"/>
</dbReference>
<evidence type="ECO:0000313" key="3">
    <source>
        <dbReference type="Proteomes" id="UP000579605"/>
    </source>
</evidence>
<dbReference type="AlphaFoldDB" id="A0A852ZE84"/>
<dbReference type="InterPro" id="IPR024344">
    <property type="entry name" value="MDMPI_metal-binding"/>
</dbReference>
<organism evidence="2 3">
    <name type="scientific">Actinopolymorpha rutila</name>
    <dbReference type="NCBI Taxonomy" id="446787"/>
    <lineage>
        <taxon>Bacteria</taxon>
        <taxon>Bacillati</taxon>
        <taxon>Actinomycetota</taxon>
        <taxon>Actinomycetes</taxon>
        <taxon>Propionibacteriales</taxon>
        <taxon>Actinopolymorphaceae</taxon>
        <taxon>Actinopolymorpha</taxon>
    </lineage>
</organism>
<proteinExistence type="predicted"/>
<dbReference type="Gene3D" id="1.20.120.450">
    <property type="entry name" value="dinb family like domain"/>
    <property type="match status" value="1"/>
</dbReference>
<keyword evidence="3" id="KW-1185">Reference proteome</keyword>
<protein>
    <submittedName>
        <fullName evidence="2">Uncharacterized protein (TIGR03083 family)</fullName>
    </submittedName>
</protein>
<dbReference type="EMBL" id="JACBZH010000001">
    <property type="protein sequence ID" value="NYH91214.1"/>
    <property type="molecule type" value="Genomic_DNA"/>
</dbReference>
<gene>
    <name evidence="2" type="ORF">F4554_003852</name>
</gene>
<evidence type="ECO:0000259" key="1">
    <source>
        <dbReference type="Pfam" id="PF11716"/>
    </source>
</evidence>
<accession>A0A852ZE84</accession>
<feature type="domain" description="Mycothiol-dependent maleylpyruvate isomerase metal-binding" evidence="1">
    <location>
        <begin position="11"/>
        <end position="131"/>
    </location>
</feature>
<sequence>MTIRPELITAVVQQIHSALTPLGDAGWSVPARDLEWTCRETAVHIADSYFAQAAQIAAQPNDRFVPAFVRANDEAGPEDLLQVVGACAGLLRATATCADPDVRAWHPLGTSDPAGWLAMGVVDGLVHTWDITSALGSGWRPPPELCVPAIARLFPDAPDGDPTDVLLWCTGRIALAGRQRQGPDWRWHSAVRCRPREGGNQRETYLGLIDP</sequence>